<dbReference type="GO" id="GO:0009236">
    <property type="term" value="P:cobalamin biosynthetic process"/>
    <property type="evidence" value="ECO:0007669"/>
    <property type="project" value="InterPro"/>
</dbReference>
<proteinExistence type="predicted"/>
<protein>
    <recommendedName>
        <fullName evidence="1">CobE/GbiG C-terminal domain-containing protein</fullName>
    </recommendedName>
</protein>
<accession>A0A511DPM3</accession>
<sequence>MLTRVLDRPEGVVAFASIDRRAGEPGLLAAIAPAPLRTYPAAALDAVAVPGPSDRVAEATGTGSVAEAAALLAAGELAGPGDEVRLRVAKTVGERCTAAVAELIPRTAQSRN</sequence>
<feature type="domain" description="CobE/GbiG C-terminal" evidence="1">
    <location>
        <begin position="9"/>
        <end position="101"/>
    </location>
</feature>
<dbReference type="SUPFAM" id="SSF159664">
    <property type="entry name" value="CobE/GbiG C-terminal domain-like"/>
    <property type="match status" value="1"/>
</dbReference>
<dbReference type="InterPro" id="IPR002750">
    <property type="entry name" value="CobE/GbiG_C"/>
</dbReference>
<keyword evidence="3" id="KW-1185">Reference proteome</keyword>
<dbReference type="Proteomes" id="UP000321685">
    <property type="component" value="Unassembled WGS sequence"/>
</dbReference>
<reference evidence="2 3" key="1">
    <citation type="submission" date="2019-07" db="EMBL/GenBank/DDBJ databases">
        <title>Whole genome shotgun sequence of Pseudonocardia sulfidoxydans NBRC 16205.</title>
        <authorList>
            <person name="Hosoyama A."/>
            <person name="Uohara A."/>
            <person name="Ohji S."/>
            <person name="Ichikawa N."/>
        </authorList>
    </citation>
    <scope>NUCLEOTIDE SEQUENCE [LARGE SCALE GENOMIC DNA]</scope>
    <source>
        <strain evidence="2 3">NBRC 16205</strain>
    </source>
</reference>
<evidence type="ECO:0000313" key="3">
    <source>
        <dbReference type="Proteomes" id="UP000321685"/>
    </source>
</evidence>
<dbReference type="Pfam" id="PF01890">
    <property type="entry name" value="CbiG_C"/>
    <property type="match status" value="1"/>
</dbReference>
<evidence type="ECO:0000259" key="1">
    <source>
        <dbReference type="Pfam" id="PF01890"/>
    </source>
</evidence>
<evidence type="ECO:0000313" key="2">
    <source>
        <dbReference type="EMBL" id="GEL26203.1"/>
    </source>
</evidence>
<dbReference type="EMBL" id="BJVJ01000079">
    <property type="protein sequence ID" value="GEL26203.1"/>
    <property type="molecule type" value="Genomic_DNA"/>
</dbReference>
<dbReference type="AlphaFoldDB" id="A0A511DPM3"/>
<name>A0A511DPM3_9PSEU</name>
<organism evidence="2 3">
    <name type="scientific">Pseudonocardia sulfidoxydans NBRC 16205</name>
    <dbReference type="NCBI Taxonomy" id="1223511"/>
    <lineage>
        <taxon>Bacteria</taxon>
        <taxon>Bacillati</taxon>
        <taxon>Actinomycetota</taxon>
        <taxon>Actinomycetes</taxon>
        <taxon>Pseudonocardiales</taxon>
        <taxon>Pseudonocardiaceae</taxon>
        <taxon>Pseudonocardia</taxon>
    </lineage>
</organism>
<dbReference type="InterPro" id="IPR036518">
    <property type="entry name" value="CobE/GbiG_C_sf"/>
</dbReference>
<dbReference type="Gene3D" id="3.30.420.180">
    <property type="entry name" value="CobE/GbiG C-terminal domain"/>
    <property type="match status" value="1"/>
</dbReference>
<gene>
    <name evidence="2" type="ORF">PSU4_51570</name>
</gene>
<comment type="caution">
    <text evidence="2">The sequence shown here is derived from an EMBL/GenBank/DDBJ whole genome shotgun (WGS) entry which is preliminary data.</text>
</comment>